<dbReference type="GO" id="GO:0046872">
    <property type="term" value="F:metal ion binding"/>
    <property type="evidence" value="ECO:0007669"/>
    <property type="project" value="UniProtKB-KW"/>
</dbReference>
<dbReference type="AlphaFoldDB" id="A0A921IQ85"/>
<protein>
    <submittedName>
        <fullName evidence="6">2Fe-2S iron-sulfur cluster-binding protein</fullName>
    </submittedName>
</protein>
<dbReference type="CDD" id="cd00207">
    <property type="entry name" value="fer2"/>
    <property type="match status" value="1"/>
</dbReference>
<dbReference type="InterPro" id="IPR051452">
    <property type="entry name" value="Diverse_Oxidoreductases"/>
</dbReference>
<evidence type="ECO:0000256" key="3">
    <source>
        <dbReference type="ARBA" id="ARBA00023004"/>
    </source>
</evidence>
<dbReference type="PROSITE" id="PS51085">
    <property type="entry name" value="2FE2S_FER_2"/>
    <property type="match status" value="1"/>
</dbReference>
<evidence type="ECO:0000313" key="6">
    <source>
        <dbReference type="EMBL" id="HJG31186.1"/>
    </source>
</evidence>
<evidence type="ECO:0000256" key="2">
    <source>
        <dbReference type="ARBA" id="ARBA00022723"/>
    </source>
</evidence>
<proteinExistence type="predicted"/>
<evidence type="ECO:0000259" key="5">
    <source>
        <dbReference type="PROSITE" id="PS51085"/>
    </source>
</evidence>
<keyword evidence="2" id="KW-0479">Metal-binding</keyword>
<dbReference type="InterPro" id="IPR002888">
    <property type="entry name" value="2Fe-2S-bd"/>
</dbReference>
<sequence>MSGKLMDVTINLNGKKVAAEVAPDMSLLAFVRDHGCKSVKCACETTNCGLCTVWLDGRAVLSCAVPMARANGHTVTTLEGLQEQSADFARCMAEEGAEQCGFCSPGLIMNVLAMEREIRERAEAAGEQAYMPTDADMDSYLAGNLCRCTGYASQRRAIRRYMASRFEPAPAPEGAWAGTIVSGEGE</sequence>
<dbReference type="EMBL" id="DYVF01000045">
    <property type="protein sequence ID" value="HJG31186.1"/>
    <property type="molecule type" value="Genomic_DNA"/>
</dbReference>
<accession>A0A921IQ85</accession>
<dbReference type="InterPro" id="IPR001041">
    <property type="entry name" value="2Fe-2S_ferredoxin-type"/>
</dbReference>
<dbReference type="InterPro" id="IPR036884">
    <property type="entry name" value="2Fe-2S-bd_dom_sf"/>
</dbReference>
<dbReference type="Pfam" id="PF00111">
    <property type="entry name" value="Fer2"/>
    <property type="match status" value="1"/>
</dbReference>
<dbReference type="GO" id="GO:0016491">
    <property type="term" value="F:oxidoreductase activity"/>
    <property type="evidence" value="ECO:0007669"/>
    <property type="project" value="InterPro"/>
</dbReference>
<dbReference type="SUPFAM" id="SSF47741">
    <property type="entry name" value="CO dehydrogenase ISP C-domain like"/>
    <property type="match status" value="1"/>
</dbReference>
<reference evidence="6" key="1">
    <citation type="journal article" date="2021" name="PeerJ">
        <title>Extensive microbial diversity within the chicken gut microbiome revealed by metagenomics and culture.</title>
        <authorList>
            <person name="Gilroy R."/>
            <person name="Ravi A."/>
            <person name="Getino M."/>
            <person name="Pursley I."/>
            <person name="Horton D.L."/>
            <person name="Alikhan N.F."/>
            <person name="Baker D."/>
            <person name="Gharbi K."/>
            <person name="Hall N."/>
            <person name="Watson M."/>
            <person name="Adriaenssens E.M."/>
            <person name="Foster-Nyarko E."/>
            <person name="Jarju S."/>
            <person name="Secka A."/>
            <person name="Antonio M."/>
            <person name="Oren A."/>
            <person name="Chaudhuri R.R."/>
            <person name="La Ragione R."/>
            <person name="Hildebrand F."/>
            <person name="Pallen M.J."/>
        </authorList>
    </citation>
    <scope>NUCLEOTIDE SEQUENCE</scope>
    <source>
        <strain evidence="6">ChiGjej2B2-7701</strain>
    </source>
</reference>
<dbReference type="SUPFAM" id="SSF54292">
    <property type="entry name" value="2Fe-2S ferredoxin-like"/>
    <property type="match status" value="1"/>
</dbReference>
<dbReference type="Gene3D" id="3.10.20.30">
    <property type="match status" value="1"/>
</dbReference>
<gene>
    <name evidence="6" type="ORF">K8U80_07295</name>
</gene>
<dbReference type="GO" id="GO:0051537">
    <property type="term" value="F:2 iron, 2 sulfur cluster binding"/>
    <property type="evidence" value="ECO:0007669"/>
    <property type="project" value="UniProtKB-KW"/>
</dbReference>
<dbReference type="PANTHER" id="PTHR44379:SF8">
    <property type="entry name" value="XANTHINE DEHYDROGENASE IRON-SULFUR-BINDING SUBUNIT XDHC-RELATED"/>
    <property type="match status" value="1"/>
</dbReference>
<name>A0A921IQ85_9ACTN</name>
<organism evidence="6 7">
    <name type="scientific">Collinsella ihumii</name>
    <dbReference type="NCBI Taxonomy" id="1720204"/>
    <lineage>
        <taxon>Bacteria</taxon>
        <taxon>Bacillati</taxon>
        <taxon>Actinomycetota</taxon>
        <taxon>Coriobacteriia</taxon>
        <taxon>Coriobacteriales</taxon>
        <taxon>Coriobacteriaceae</taxon>
        <taxon>Collinsella</taxon>
    </lineage>
</organism>
<dbReference type="Proteomes" id="UP000746751">
    <property type="component" value="Unassembled WGS sequence"/>
</dbReference>
<dbReference type="PANTHER" id="PTHR44379">
    <property type="entry name" value="OXIDOREDUCTASE WITH IRON-SULFUR SUBUNIT"/>
    <property type="match status" value="1"/>
</dbReference>
<dbReference type="Gene3D" id="1.10.150.120">
    <property type="entry name" value="[2Fe-2S]-binding domain"/>
    <property type="match status" value="1"/>
</dbReference>
<evidence type="ECO:0000256" key="1">
    <source>
        <dbReference type="ARBA" id="ARBA00022714"/>
    </source>
</evidence>
<feature type="domain" description="2Fe-2S ferredoxin-type" evidence="5">
    <location>
        <begin position="6"/>
        <end position="81"/>
    </location>
</feature>
<dbReference type="InterPro" id="IPR012675">
    <property type="entry name" value="Beta-grasp_dom_sf"/>
</dbReference>
<comment type="caution">
    <text evidence="6">The sequence shown here is derived from an EMBL/GenBank/DDBJ whole genome shotgun (WGS) entry which is preliminary data.</text>
</comment>
<keyword evidence="1" id="KW-0001">2Fe-2S</keyword>
<keyword evidence="4" id="KW-0411">Iron-sulfur</keyword>
<dbReference type="Pfam" id="PF01799">
    <property type="entry name" value="Fer2_2"/>
    <property type="match status" value="1"/>
</dbReference>
<keyword evidence="3" id="KW-0408">Iron</keyword>
<reference evidence="6" key="2">
    <citation type="submission" date="2021-09" db="EMBL/GenBank/DDBJ databases">
        <authorList>
            <person name="Gilroy R."/>
        </authorList>
    </citation>
    <scope>NUCLEOTIDE SEQUENCE</scope>
    <source>
        <strain evidence="6">ChiGjej2B2-7701</strain>
    </source>
</reference>
<evidence type="ECO:0000313" key="7">
    <source>
        <dbReference type="Proteomes" id="UP000746751"/>
    </source>
</evidence>
<dbReference type="InterPro" id="IPR036010">
    <property type="entry name" value="2Fe-2S_ferredoxin-like_sf"/>
</dbReference>
<evidence type="ECO:0000256" key="4">
    <source>
        <dbReference type="ARBA" id="ARBA00023014"/>
    </source>
</evidence>